<evidence type="ECO:0000256" key="1">
    <source>
        <dbReference type="SAM" id="MobiDB-lite"/>
    </source>
</evidence>
<dbReference type="Proteomes" id="UP001140453">
    <property type="component" value="Unassembled WGS sequence"/>
</dbReference>
<keyword evidence="3" id="KW-1185">Reference proteome</keyword>
<feature type="region of interest" description="Disordered" evidence="1">
    <location>
        <begin position="92"/>
        <end position="123"/>
    </location>
</feature>
<comment type="caution">
    <text evidence="2">The sequence shown here is derived from an EMBL/GenBank/DDBJ whole genome shotgun (WGS) entry which is preliminary data.</text>
</comment>
<dbReference type="EMBL" id="JAPEVB010000005">
    <property type="protein sequence ID" value="KAJ4387757.1"/>
    <property type="molecule type" value="Genomic_DNA"/>
</dbReference>
<name>A0A9W8YLU3_9PEZI</name>
<dbReference type="AlphaFoldDB" id="A0A9W8YLU3"/>
<dbReference type="OrthoDB" id="5234993at2759"/>
<accession>A0A9W8YLU3</accession>
<evidence type="ECO:0000313" key="3">
    <source>
        <dbReference type="Proteomes" id="UP001140453"/>
    </source>
</evidence>
<proteinExistence type="predicted"/>
<organism evidence="2 3">
    <name type="scientific">Gnomoniopsis smithogilvyi</name>
    <dbReference type="NCBI Taxonomy" id="1191159"/>
    <lineage>
        <taxon>Eukaryota</taxon>
        <taxon>Fungi</taxon>
        <taxon>Dikarya</taxon>
        <taxon>Ascomycota</taxon>
        <taxon>Pezizomycotina</taxon>
        <taxon>Sordariomycetes</taxon>
        <taxon>Sordariomycetidae</taxon>
        <taxon>Diaporthales</taxon>
        <taxon>Gnomoniaceae</taxon>
        <taxon>Gnomoniopsis</taxon>
    </lineage>
</organism>
<evidence type="ECO:0000313" key="2">
    <source>
        <dbReference type="EMBL" id="KAJ4387757.1"/>
    </source>
</evidence>
<gene>
    <name evidence="2" type="ORF">N0V93_008358</name>
</gene>
<protein>
    <submittedName>
        <fullName evidence="2">Uncharacterized protein</fullName>
    </submittedName>
</protein>
<reference evidence="2" key="1">
    <citation type="submission" date="2022-10" db="EMBL/GenBank/DDBJ databases">
        <title>Tapping the CABI collections for fungal endophytes: first genome assemblies for Collariella, Neodidymelliopsis, Ascochyta clinopodiicola, Didymella pomorum, Didymosphaeria variabile, Neocosmospora piperis and Neocucurbitaria cava.</title>
        <authorList>
            <person name="Hill R."/>
        </authorList>
    </citation>
    <scope>NUCLEOTIDE SEQUENCE</scope>
    <source>
        <strain evidence="2">IMI 355082</strain>
    </source>
</reference>
<sequence length="150" mass="16826">MLPITLPISVILFGFLASTGLAYPTWWLAVFQFRCKAPHYVESYSDDWGEWRVSSICAPGTCCSNSANTGPLCTADACATADQERERLLSSHRAKEAMAQKQKEREQNSPEKQRENLENSKKKEAEWKLKEAAEEAAIARLAQAQQAYII</sequence>